<proteinExistence type="predicted"/>
<organism evidence="1 2">
    <name type="scientific">Mesorhizobium loti R88b</name>
    <dbReference type="NCBI Taxonomy" id="935548"/>
    <lineage>
        <taxon>Bacteria</taxon>
        <taxon>Pseudomonadati</taxon>
        <taxon>Pseudomonadota</taxon>
        <taxon>Alphaproteobacteria</taxon>
        <taxon>Hyphomicrobiales</taxon>
        <taxon>Phyllobacteriaceae</taxon>
        <taxon>Mesorhizobium</taxon>
    </lineage>
</organism>
<evidence type="ECO:0000313" key="1">
    <source>
        <dbReference type="EMBL" id="QKD03880.1"/>
    </source>
</evidence>
<dbReference type="Proteomes" id="UP000503017">
    <property type="component" value="Chromosome"/>
</dbReference>
<dbReference type="AlphaFoldDB" id="A0A6M7WIN6"/>
<dbReference type="EMBL" id="CP033367">
    <property type="protein sequence ID" value="QKD03880.1"/>
    <property type="molecule type" value="Genomic_DNA"/>
</dbReference>
<sequence>MAEWRLVVFRGNSMTDFEGNAVLVRGLYRGSQVARIDERGRPLDWQLADDHAGAVALAQALKVDAPDQQFAVYDT</sequence>
<accession>A0A6M7WIN6</accession>
<name>A0A6M7WIN6_RHILI</name>
<gene>
    <name evidence="1" type="ORF">EB235_22310</name>
</gene>
<reference evidence="1 2" key="1">
    <citation type="submission" date="2018-10" db="EMBL/GenBank/DDBJ databases">
        <authorList>
            <person name="Perry B.J."/>
            <person name="Sullivan J.T."/>
            <person name="Murphy R.J.T."/>
            <person name="Ramsay J.P."/>
            <person name="Ronson C.W."/>
        </authorList>
    </citation>
    <scope>NUCLEOTIDE SEQUENCE [LARGE SCALE GENOMIC DNA]</scope>
    <source>
        <strain evidence="1 2">R88b</strain>
    </source>
</reference>
<evidence type="ECO:0000313" key="2">
    <source>
        <dbReference type="Proteomes" id="UP000503017"/>
    </source>
</evidence>
<protein>
    <submittedName>
        <fullName evidence="1">Uncharacterized protein</fullName>
    </submittedName>
</protein>